<comment type="caution">
    <text evidence="3">The sequence shown here is derived from an EMBL/GenBank/DDBJ whole genome shotgun (WGS) entry which is preliminary data.</text>
</comment>
<accession>A0ABW5GE83</accession>
<reference evidence="4" key="1">
    <citation type="journal article" date="2019" name="Int. J. Syst. Evol. Microbiol.">
        <title>The Global Catalogue of Microorganisms (GCM) 10K type strain sequencing project: providing services to taxonomists for standard genome sequencing and annotation.</title>
        <authorList>
            <consortium name="The Broad Institute Genomics Platform"/>
            <consortium name="The Broad Institute Genome Sequencing Center for Infectious Disease"/>
            <person name="Wu L."/>
            <person name="Ma J."/>
        </authorList>
    </citation>
    <scope>NUCLEOTIDE SEQUENCE [LARGE SCALE GENOMIC DNA]</scope>
    <source>
        <strain evidence="4">CGMCC 4.7643</strain>
    </source>
</reference>
<dbReference type="RefSeq" id="WP_378214249.1">
    <property type="nucleotide sequence ID" value="NZ_BAABHG010000025.1"/>
</dbReference>
<evidence type="ECO:0000256" key="1">
    <source>
        <dbReference type="SAM" id="MobiDB-lite"/>
    </source>
</evidence>
<keyword evidence="4" id="KW-1185">Reference proteome</keyword>
<evidence type="ECO:0000313" key="3">
    <source>
        <dbReference type="EMBL" id="MFD2459293.1"/>
    </source>
</evidence>
<feature type="compositionally biased region" description="Low complexity" evidence="1">
    <location>
        <begin position="450"/>
        <end position="465"/>
    </location>
</feature>
<feature type="region of interest" description="Disordered" evidence="1">
    <location>
        <begin position="165"/>
        <end position="190"/>
    </location>
</feature>
<evidence type="ECO:0000259" key="2">
    <source>
        <dbReference type="SMART" id="SM00507"/>
    </source>
</evidence>
<dbReference type="Pfam" id="PF02720">
    <property type="entry name" value="DUF222"/>
    <property type="match status" value="1"/>
</dbReference>
<evidence type="ECO:0000313" key="4">
    <source>
        <dbReference type="Proteomes" id="UP001597419"/>
    </source>
</evidence>
<dbReference type="EMBL" id="JBHUKU010000005">
    <property type="protein sequence ID" value="MFD2459293.1"/>
    <property type="molecule type" value="Genomic_DNA"/>
</dbReference>
<dbReference type="CDD" id="cd00085">
    <property type="entry name" value="HNHc"/>
    <property type="match status" value="1"/>
</dbReference>
<proteinExistence type="predicted"/>
<feature type="domain" description="HNH nuclease" evidence="2">
    <location>
        <begin position="324"/>
        <end position="376"/>
    </location>
</feature>
<name>A0ABW5GE83_9PSEU</name>
<dbReference type="InterPro" id="IPR003870">
    <property type="entry name" value="DUF222"/>
</dbReference>
<organism evidence="3 4">
    <name type="scientific">Amycolatopsis samaneae</name>
    <dbReference type="NCBI Taxonomy" id="664691"/>
    <lineage>
        <taxon>Bacteria</taxon>
        <taxon>Bacillati</taxon>
        <taxon>Actinomycetota</taxon>
        <taxon>Actinomycetes</taxon>
        <taxon>Pseudonocardiales</taxon>
        <taxon>Pseudonocardiaceae</taxon>
        <taxon>Amycolatopsis</taxon>
    </lineage>
</organism>
<dbReference type="InterPro" id="IPR003615">
    <property type="entry name" value="HNH_nuc"/>
</dbReference>
<dbReference type="Gene3D" id="1.10.30.50">
    <property type="match status" value="1"/>
</dbReference>
<feature type="region of interest" description="Disordered" evidence="1">
    <location>
        <begin position="406"/>
        <end position="475"/>
    </location>
</feature>
<gene>
    <name evidence="3" type="ORF">ACFSYJ_11830</name>
</gene>
<dbReference type="SMART" id="SM00507">
    <property type="entry name" value="HNHc"/>
    <property type="match status" value="1"/>
</dbReference>
<feature type="compositionally biased region" description="Basic residues" evidence="1">
    <location>
        <begin position="406"/>
        <end position="416"/>
    </location>
</feature>
<dbReference type="Proteomes" id="UP001597419">
    <property type="component" value="Unassembled WGS sequence"/>
</dbReference>
<sequence>MSRNLSTQEPPPLWRLSGRELADEVRTRLEALWRLDAELGQLLMEVDSRGVSELYGYGSTAAWFAHMGRMSRGEAKKCLDHARGLNPGRHVDGTETPAAAPATGAAALAGEIGPHHTSRILLFLKKIPAGVSEEDRTSAEKILVELARQATPQEVDKAADEILARMDQDGKEPKDPDPAERKPELRMRQRKDGWFDIDGQLDPITGTRLSTILDPLATPRPAGEDKWPDLRTTSQRYGEAFGEAIAMLANVPDVPGGDRAQMVVTVSLNDLKTKLGTACLDMVSELTATETRMLACDCQIIPAVLGSKGEPLDLGRTKRLVTPALRKALIIRDGGCAFPGCHRKPRHCDAHHPIAWAHGGLTVLRNLVLLCTAHHRLLHSSPWTVHIAEDGLPTFVPPDYVDPLRSPRRNLLHHPARSTTGRSGERATARKCALALISNGSRSTRRAQRRAASARAANSCAPATSSAGHAGPSTP</sequence>
<protein>
    <submittedName>
        <fullName evidence="3">DUF222 domain-containing protein</fullName>
    </submittedName>
</protein>